<dbReference type="EMBL" id="VCQV01000040">
    <property type="protein sequence ID" value="TWP33520.1"/>
    <property type="molecule type" value="Genomic_DNA"/>
</dbReference>
<sequence length="106" mass="11946">MRPQPGHQAKTRRVKRFRYELSGWAAETTVILAHLAAWTTLPPEGRTHHQPPQLCRRHGIRILVQPHEVGKVMPHSDPGLGTGQFDRSAMRNPTLVTSANIRATCR</sequence>
<reference evidence="1 2" key="1">
    <citation type="submission" date="2019-05" db="EMBL/GenBank/DDBJ databases">
        <authorList>
            <person name="Lee S.D."/>
        </authorList>
    </citation>
    <scope>NUCLEOTIDE SEQUENCE [LARGE SCALE GENOMIC DNA]</scope>
    <source>
        <strain evidence="1 2">C5-26</strain>
    </source>
</reference>
<proteinExistence type="predicted"/>
<protein>
    <submittedName>
        <fullName evidence="1">Uncharacterized protein</fullName>
    </submittedName>
</protein>
<evidence type="ECO:0000313" key="1">
    <source>
        <dbReference type="EMBL" id="TWP33520.1"/>
    </source>
</evidence>
<gene>
    <name evidence="1" type="ORF">FGL98_20945</name>
</gene>
<reference evidence="1 2" key="2">
    <citation type="submission" date="2019-08" db="EMBL/GenBank/DDBJ databases">
        <title>Jejuicoccus antrihumi gen. nov., sp. nov., a new member of the family Dermacoccaceae isolated from a cave.</title>
        <authorList>
            <person name="Schumann P."/>
            <person name="Kim I.S."/>
        </authorList>
    </citation>
    <scope>NUCLEOTIDE SEQUENCE [LARGE SCALE GENOMIC DNA]</scope>
    <source>
        <strain evidence="1 2">C5-26</strain>
    </source>
</reference>
<dbReference type="AlphaFoldDB" id="A0A563DTE5"/>
<evidence type="ECO:0000313" key="2">
    <source>
        <dbReference type="Proteomes" id="UP000320244"/>
    </source>
</evidence>
<keyword evidence="2" id="KW-1185">Reference proteome</keyword>
<organism evidence="1 2">
    <name type="scientific">Leekyejoonella antrihumi</name>
    <dbReference type="NCBI Taxonomy" id="1660198"/>
    <lineage>
        <taxon>Bacteria</taxon>
        <taxon>Bacillati</taxon>
        <taxon>Actinomycetota</taxon>
        <taxon>Actinomycetes</taxon>
        <taxon>Micrococcales</taxon>
        <taxon>Dermacoccaceae</taxon>
        <taxon>Leekyejoonella</taxon>
    </lineage>
</organism>
<comment type="caution">
    <text evidence="1">The sequence shown here is derived from an EMBL/GenBank/DDBJ whole genome shotgun (WGS) entry which is preliminary data.</text>
</comment>
<accession>A0A563DTE5</accession>
<dbReference type="Proteomes" id="UP000320244">
    <property type="component" value="Unassembled WGS sequence"/>
</dbReference>
<name>A0A563DTE5_9MICO</name>